<dbReference type="GO" id="GO:0006488">
    <property type="term" value="P:dolichol-linked oligosaccharide biosynthetic process"/>
    <property type="evidence" value="ECO:0007669"/>
    <property type="project" value="InterPro"/>
</dbReference>
<dbReference type="PROSITE" id="PS50244">
    <property type="entry name" value="S5A_REDUCTASE"/>
    <property type="match status" value="1"/>
</dbReference>
<dbReference type="PANTHER" id="PTHR14624:SF0">
    <property type="entry name" value="POLYPRENOL REDUCTASE"/>
    <property type="match status" value="1"/>
</dbReference>
<accession>A0A9N8ZIA3</accession>
<feature type="transmembrane region" description="Helical" evidence="5">
    <location>
        <begin position="246"/>
        <end position="268"/>
    </location>
</feature>
<gene>
    <name evidence="7" type="ORF">AMORRO_LOCUS3050</name>
</gene>
<comment type="caution">
    <text evidence="7">The sequence shown here is derived from an EMBL/GenBank/DDBJ whole genome shotgun (WGS) entry which is preliminary data.</text>
</comment>
<evidence type="ECO:0000256" key="2">
    <source>
        <dbReference type="ARBA" id="ARBA00022692"/>
    </source>
</evidence>
<evidence type="ECO:0000313" key="7">
    <source>
        <dbReference type="EMBL" id="CAG8496727.1"/>
    </source>
</evidence>
<evidence type="ECO:0000256" key="1">
    <source>
        <dbReference type="ARBA" id="ARBA00004127"/>
    </source>
</evidence>
<name>A0A9N8ZIA3_9GLOM</name>
<feature type="transmembrane region" description="Helical" evidence="5">
    <location>
        <begin position="6"/>
        <end position="25"/>
    </location>
</feature>
<protein>
    <submittedName>
        <fullName evidence="7">17578_t:CDS:1</fullName>
    </submittedName>
</protein>
<dbReference type="GO" id="GO:0005783">
    <property type="term" value="C:endoplasmic reticulum"/>
    <property type="evidence" value="ECO:0007669"/>
    <property type="project" value="TreeGrafter"/>
</dbReference>
<dbReference type="Proteomes" id="UP000789342">
    <property type="component" value="Unassembled WGS sequence"/>
</dbReference>
<keyword evidence="2 5" id="KW-0812">Transmembrane</keyword>
<evidence type="ECO:0000313" key="8">
    <source>
        <dbReference type="Proteomes" id="UP000789342"/>
    </source>
</evidence>
<feature type="transmembrane region" description="Helical" evidence="5">
    <location>
        <begin position="152"/>
        <end position="171"/>
    </location>
</feature>
<keyword evidence="8" id="KW-1185">Reference proteome</keyword>
<feature type="domain" description="3-oxo-5-alpha-steroid 4-dehydrogenase C-terminal" evidence="6">
    <location>
        <begin position="195"/>
        <end position="318"/>
    </location>
</feature>
<evidence type="ECO:0000256" key="4">
    <source>
        <dbReference type="ARBA" id="ARBA00023136"/>
    </source>
</evidence>
<dbReference type="Pfam" id="PF02544">
    <property type="entry name" value="Steroid_dh"/>
    <property type="match status" value="1"/>
</dbReference>
<feature type="transmembrane region" description="Helical" evidence="5">
    <location>
        <begin position="191"/>
        <end position="210"/>
    </location>
</feature>
<dbReference type="AlphaFoldDB" id="A0A9N8ZIA3"/>
<reference evidence="7" key="1">
    <citation type="submission" date="2021-06" db="EMBL/GenBank/DDBJ databases">
        <authorList>
            <person name="Kallberg Y."/>
            <person name="Tangrot J."/>
            <person name="Rosling A."/>
        </authorList>
    </citation>
    <scope>NUCLEOTIDE SEQUENCE</scope>
    <source>
        <strain evidence="7">CL551</strain>
    </source>
</reference>
<proteinExistence type="predicted"/>
<keyword evidence="3 5" id="KW-1133">Transmembrane helix</keyword>
<comment type="subcellular location">
    <subcellularLocation>
        <location evidence="1">Endomembrane system</location>
        <topology evidence="1">Multi-pass membrane protein</topology>
    </subcellularLocation>
</comment>
<dbReference type="InterPro" id="IPR039698">
    <property type="entry name" value="Dfg10/SRD5A3"/>
</dbReference>
<evidence type="ECO:0000259" key="6">
    <source>
        <dbReference type="Pfam" id="PF02544"/>
    </source>
</evidence>
<organism evidence="7 8">
    <name type="scientific">Acaulospora morrowiae</name>
    <dbReference type="NCBI Taxonomy" id="94023"/>
    <lineage>
        <taxon>Eukaryota</taxon>
        <taxon>Fungi</taxon>
        <taxon>Fungi incertae sedis</taxon>
        <taxon>Mucoromycota</taxon>
        <taxon>Glomeromycotina</taxon>
        <taxon>Glomeromycetes</taxon>
        <taxon>Diversisporales</taxon>
        <taxon>Acaulosporaceae</taxon>
        <taxon>Acaulospora</taxon>
    </lineage>
</organism>
<sequence length="318" mass="36939">MDYFLFLIRLFYILIISIGFSGLIFESIHVTIFPYGKLNASNKFNARNPLEKFIRNLSVPKYWFYQFYIVGTIWVTLIIIDVVVFRSGYLSWFVGLIEGARDSKDTIYSDSYTKQPAEQCIVGLFMLLFQTVRRAYECLFIDRPSLKARMHIGHYVLGLAFYIVTSLAIFVEGFGNLDVYGGDKLSPSFPPISNFLTWNFFIAISLFLYASYHQHVVHKILASLRPKYYNVSSQSRPIYVIPKGDWFDYISSAHYFAEILIYISFVVLNKGQIFTSYLVVAWVAFCLGIVARDSDSWGKERFGEKWPSNRWKIFPGVY</sequence>
<dbReference type="OrthoDB" id="541710at2759"/>
<dbReference type="GO" id="GO:0003865">
    <property type="term" value="F:3-oxo-5-alpha-steroid 4-dehydrogenase activity"/>
    <property type="evidence" value="ECO:0007669"/>
    <property type="project" value="TreeGrafter"/>
</dbReference>
<dbReference type="GO" id="GO:0016095">
    <property type="term" value="P:polyprenol catabolic process"/>
    <property type="evidence" value="ECO:0007669"/>
    <property type="project" value="TreeGrafter"/>
</dbReference>
<dbReference type="EMBL" id="CAJVPV010001415">
    <property type="protein sequence ID" value="CAG8496727.1"/>
    <property type="molecule type" value="Genomic_DNA"/>
</dbReference>
<keyword evidence="4 5" id="KW-0472">Membrane</keyword>
<evidence type="ECO:0000256" key="3">
    <source>
        <dbReference type="ARBA" id="ARBA00022989"/>
    </source>
</evidence>
<feature type="transmembrane region" description="Helical" evidence="5">
    <location>
        <begin position="62"/>
        <end position="85"/>
    </location>
</feature>
<feature type="transmembrane region" description="Helical" evidence="5">
    <location>
        <begin position="274"/>
        <end position="291"/>
    </location>
</feature>
<dbReference type="PANTHER" id="PTHR14624">
    <property type="entry name" value="DFG10 PROTEIN"/>
    <property type="match status" value="1"/>
</dbReference>
<evidence type="ECO:0000256" key="5">
    <source>
        <dbReference type="SAM" id="Phobius"/>
    </source>
</evidence>
<dbReference type="InterPro" id="IPR001104">
    <property type="entry name" value="3-oxo-5_a-steroid_4-DH_C"/>
</dbReference>